<gene>
    <name evidence="2" type="ORF">CLV96_3945</name>
</gene>
<evidence type="ECO:0000313" key="2">
    <source>
        <dbReference type="EMBL" id="TDY66375.1"/>
    </source>
</evidence>
<proteinExistence type="predicted"/>
<dbReference type="RefSeq" id="WP_004787821.1">
    <property type="nucleotide sequence ID" value="NZ_SORO01000007.1"/>
</dbReference>
<organism evidence="2 3">
    <name type="scientific">Leptospira meyeri</name>
    <dbReference type="NCBI Taxonomy" id="29508"/>
    <lineage>
        <taxon>Bacteria</taxon>
        <taxon>Pseudomonadati</taxon>
        <taxon>Spirochaetota</taxon>
        <taxon>Spirochaetia</taxon>
        <taxon>Leptospirales</taxon>
        <taxon>Leptospiraceae</taxon>
        <taxon>Leptospira</taxon>
    </lineage>
</organism>
<sequence>MGDTKKNKFRERNNSSYERKLKNVDLKEGKKKEPYIVFSLKDYDSTQGQTFQDWEQSEILALTLKKLQEISRLSVIEAQTKGIIKPYPKVPFPPSDKTEFYHPAHVLPGVTWCSLHVQGKECVIGYFEDHIFNIVFLDKNHLFWISEKKNT</sequence>
<name>A0A4R8MIZ0_LEPME</name>
<feature type="region of interest" description="Disordered" evidence="1">
    <location>
        <begin position="1"/>
        <end position="22"/>
    </location>
</feature>
<accession>A0A4R8MIZ0</accession>
<protein>
    <submittedName>
        <fullName evidence="2">Uncharacterized protein</fullName>
    </submittedName>
</protein>
<dbReference type="AlphaFoldDB" id="A0A4R8MIZ0"/>
<comment type="caution">
    <text evidence="2">The sequence shown here is derived from an EMBL/GenBank/DDBJ whole genome shotgun (WGS) entry which is preliminary data.</text>
</comment>
<evidence type="ECO:0000256" key="1">
    <source>
        <dbReference type="SAM" id="MobiDB-lite"/>
    </source>
</evidence>
<dbReference type="EMBL" id="SORO01000007">
    <property type="protein sequence ID" value="TDY66375.1"/>
    <property type="molecule type" value="Genomic_DNA"/>
</dbReference>
<dbReference type="OrthoDB" id="983063at2"/>
<dbReference type="STRING" id="1193051.LEP1GSC017_4003"/>
<keyword evidence="3" id="KW-1185">Reference proteome</keyword>
<evidence type="ECO:0000313" key="3">
    <source>
        <dbReference type="Proteomes" id="UP000294684"/>
    </source>
</evidence>
<dbReference type="GeneID" id="79829189"/>
<dbReference type="Proteomes" id="UP000294684">
    <property type="component" value="Unassembled WGS sequence"/>
</dbReference>
<reference evidence="2 3" key="1">
    <citation type="submission" date="2019-03" db="EMBL/GenBank/DDBJ databases">
        <title>Genomic Encyclopedia of Archaeal and Bacterial Type Strains, Phase II (KMG-II): from individual species to whole genera.</title>
        <authorList>
            <person name="Goeker M."/>
        </authorList>
    </citation>
    <scope>NUCLEOTIDE SEQUENCE [LARGE SCALE GENOMIC DNA]</scope>
    <source>
        <strain evidence="2 3">DSM 21537</strain>
    </source>
</reference>